<feature type="transmembrane region" description="Helical" evidence="12">
    <location>
        <begin position="228"/>
        <end position="244"/>
    </location>
</feature>
<evidence type="ECO:0000256" key="1">
    <source>
        <dbReference type="ARBA" id="ARBA00004651"/>
    </source>
</evidence>
<evidence type="ECO:0000256" key="3">
    <source>
        <dbReference type="ARBA" id="ARBA00022475"/>
    </source>
</evidence>
<dbReference type="Pfam" id="PF02793">
    <property type="entry name" value="HRM"/>
    <property type="match status" value="1"/>
</dbReference>
<feature type="transmembrane region" description="Helical" evidence="12">
    <location>
        <begin position="259"/>
        <end position="279"/>
    </location>
</feature>
<keyword evidence="6" id="KW-0297">G-protein coupled receptor</keyword>
<feature type="domain" description="G-protein coupled receptors family 2 profile 2" evidence="14">
    <location>
        <begin position="88"/>
        <end position="140"/>
    </location>
</feature>
<dbReference type="GO" id="GO:0007166">
    <property type="term" value="P:cell surface receptor signaling pathway"/>
    <property type="evidence" value="ECO:0007669"/>
    <property type="project" value="InterPro"/>
</dbReference>
<dbReference type="Gene3D" id="1.20.1070.10">
    <property type="entry name" value="Rhodopsin 7-helix transmembrane proteins"/>
    <property type="match status" value="1"/>
</dbReference>
<dbReference type="GO" id="GO:0005886">
    <property type="term" value="C:plasma membrane"/>
    <property type="evidence" value="ECO:0007669"/>
    <property type="project" value="UniProtKB-SubCell"/>
</dbReference>
<evidence type="ECO:0000256" key="11">
    <source>
        <dbReference type="SAM" id="MobiDB-lite"/>
    </source>
</evidence>
<dbReference type="InterPro" id="IPR017981">
    <property type="entry name" value="GPCR_2-like_7TM"/>
</dbReference>
<dbReference type="PROSITE" id="PS00649">
    <property type="entry name" value="G_PROTEIN_RECEP_F2_1"/>
    <property type="match status" value="1"/>
</dbReference>
<keyword evidence="10" id="KW-0807">Transducer</keyword>
<reference evidence="15 16" key="1">
    <citation type="journal article" date="2021" name="Elife">
        <title>Chloroplast acquisition without the gene transfer in kleptoplastic sea slugs, Plakobranchus ocellatus.</title>
        <authorList>
            <person name="Maeda T."/>
            <person name="Takahashi S."/>
            <person name="Yoshida T."/>
            <person name="Shimamura S."/>
            <person name="Takaki Y."/>
            <person name="Nagai Y."/>
            <person name="Toyoda A."/>
            <person name="Suzuki Y."/>
            <person name="Arimoto A."/>
            <person name="Ishii H."/>
            <person name="Satoh N."/>
            <person name="Nishiyama T."/>
            <person name="Hasebe M."/>
            <person name="Maruyama T."/>
            <person name="Minagawa J."/>
            <person name="Obokata J."/>
            <person name="Shigenobu S."/>
        </authorList>
    </citation>
    <scope>NUCLEOTIDE SEQUENCE [LARGE SCALE GENOMIC DNA]</scope>
</reference>
<dbReference type="PROSITE" id="PS50227">
    <property type="entry name" value="G_PROTEIN_RECEP_F2_3"/>
    <property type="match status" value="1"/>
</dbReference>
<evidence type="ECO:0000313" key="16">
    <source>
        <dbReference type="Proteomes" id="UP000735302"/>
    </source>
</evidence>
<comment type="subcellular location">
    <subcellularLocation>
        <location evidence="1">Cell membrane</location>
        <topology evidence="1">Multi-pass membrane protein</topology>
    </subcellularLocation>
</comment>
<dbReference type="InterPro" id="IPR001879">
    <property type="entry name" value="GPCR_2_extracellular_dom"/>
</dbReference>
<dbReference type="PROSITE" id="PS50261">
    <property type="entry name" value="G_PROTEIN_RECEP_F2_4"/>
    <property type="match status" value="2"/>
</dbReference>
<sequence>MIVQQLSEPGVQYCQSTWDSFLCWPATKTGELVTQKCPDLLVPRPDVNATKQCFSNGSWDQTDYSECLTPGPTHPLDDIENPSLEFGIRLIYLIGFSITIVALVIALAIFSYFRSLRCLRNLIHCNLICAFLLNSIAWLILHSTVGKLFRSHEAGFNYFQFTNHTSNVQKHSCLLTTDITYDYILHGPVILLLVGNLFFITAIIWVLVTKLRDSNTLVTRQSKKAANATLVLFPLLGVTYIFFIKEPVQTKNLGLTFKYVNAVLQSFQGLFVAIIYCFLNGEVQSLIRQKLSVLQDSRTLSRYTRSSFFGSPRRSSCYAMGTTTSNGRNAPATGGNTTTMSGIASSVQNLSTPAGGSRGVARDETTVLVVCGNGSASGNTGDRGKKNKVLRSCDTEIEASESMMENML</sequence>
<evidence type="ECO:0000259" key="14">
    <source>
        <dbReference type="PROSITE" id="PS50261"/>
    </source>
</evidence>
<comment type="caution">
    <text evidence="15">The sequence shown here is derived from an EMBL/GenBank/DDBJ whole genome shotgun (WGS) entry which is preliminary data.</text>
</comment>
<keyword evidence="16" id="KW-1185">Reference proteome</keyword>
<keyword evidence="7 12" id="KW-0472">Membrane</keyword>
<feature type="domain" description="G-protein coupled receptors family 2 profile 2" evidence="14">
    <location>
        <begin position="173"/>
        <end position="280"/>
    </location>
</feature>
<dbReference type="SUPFAM" id="SSF111418">
    <property type="entry name" value="Hormone receptor domain"/>
    <property type="match status" value="1"/>
</dbReference>
<feature type="transmembrane region" description="Helical" evidence="12">
    <location>
        <begin position="90"/>
        <end position="110"/>
    </location>
</feature>
<evidence type="ECO:0000256" key="2">
    <source>
        <dbReference type="ARBA" id="ARBA00005314"/>
    </source>
</evidence>
<dbReference type="InterPro" id="IPR000832">
    <property type="entry name" value="GPCR_2_secretin-like"/>
</dbReference>
<feature type="region of interest" description="Disordered" evidence="11">
    <location>
        <begin position="321"/>
        <end position="342"/>
    </location>
</feature>
<dbReference type="InterPro" id="IPR050332">
    <property type="entry name" value="GPCR_2"/>
</dbReference>
<evidence type="ECO:0000259" key="13">
    <source>
        <dbReference type="PROSITE" id="PS50227"/>
    </source>
</evidence>
<evidence type="ECO:0000256" key="8">
    <source>
        <dbReference type="ARBA" id="ARBA00023170"/>
    </source>
</evidence>
<dbReference type="GO" id="GO:0008528">
    <property type="term" value="F:G protein-coupled peptide receptor activity"/>
    <property type="evidence" value="ECO:0007669"/>
    <property type="project" value="TreeGrafter"/>
</dbReference>
<proteinExistence type="inferred from homology"/>
<evidence type="ECO:0000256" key="7">
    <source>
        <dbReference type="ARBA" id="ARBA00023136"/>
    </source>
</evidence>
<keyword evidence="8 15" id="KW-0675">Receptor</keyword>
<dbReference type="Pfam" id="PF00002">
    <property type="entry name" value="7tm_2"/>
    <property type="match status" value="2"/>
</dbReference>
<dbReference type="Proteomes" id="UP000735302">
    <property type="component" value="Unassembled WGS sequence"/>
</dbReference>
<keyword evidence="5 12" id="KW-1133">Transmembrane helix</keyword>
<organism evidence="15 16">
    <name type="scientific">Plakobranchus ocellatus</name>
    <dbReference type="NCBI Taxonomy" id="259542"/>
    <lineage>
        <taxon>Eukaryota</taxon>
        <taxon>Metazoa</taxon>
        <taxon>Spiralia</taxon>
        <taxon>Lophotrochozoa</taxon>
        <taxon>Mollusca</taxon>
        <taxon>Gastropoda</taxon>
        <taxon>Heterobranchia</taxon>
        <taxon>Euthyneura</taxon>
        <taxon>Panpulmonata</taxon>
        <taxon>Sacoglossa</taxon>
        <taxon>Placobranchoidea</taxon>
        <taxon>Plakobranchidae</taxon>
        <taxon>Plakobranchus</taxon>
    </lineage>
</organism>
<dbReference type="Gene3D" id="4.10.1240.10">
    <property type="entry name" value="GPCR, family 2, extracellular hormone receptor domain"/>
    <property type="match status" value="1"/>
</dbReference>
<name>A0AAV4AJD8_9GAST</name>
<dbReference type="SMART" id="SM00008">
    <property type="entry name" value="HormR"/>
    <property type="match status" value="1"/>
</dbReference>
<dbReference type="GO" id="GO:0007188">
    <property type="term" value="P:adenylate cyclase-modulating G protein-coupled receptor signaling pathway"/>
    <property type="evidence" value="ECO:0007669"/>
    <property type="project" value="TreeGrafter"/>
</dbReference>
<evidence type="ECO:0000313" key="15">
    <source>
        <dbReference type="EMBL" id="GFO06549.1"/>
    </source>
</evidence>
<keyword evidence="9" id="KW-0325">Glycoprotein</keyword>
<evidence type="ECO:0000256" key="10">
    <source>
        <dbReference type="ARBA" id="ARBA00023224"/>
    </source>
</evidence>
<accession>A0AAV4AJD8</accession>
<evidence type="ECO:0000256" key="4">
    <source>
        <dbReference type="ARBA" id="ARBA00022692"/>
    </source>
</evidence>
<evidence type="ECO:0000256" key="5">
    <source>
        <dbReference type="ARBA" id="ARBA00022989"/>
    </source>
</evidence>
<evidence type="ECO:0000256" key="12">
    <source>
        <dbReference type="SAM" id="Phobius"/>
    </source>
</evidence>
<dbReference type="PROSITE" id="PS00650">
    <property type="entry name" value="G_PROTEIN_RECEP_F2_2"/>
    <property type="match status" value="1"/>
</dbReference>
<protein>
    <submittedName>
        <fullName evidence="15">Corticotropin-releasing factor receptor 1</fullName>
    </submittedName>
</protein>
<dbReference type="SUPFAM" id="SSF81321">
    <property type="entry name" value="Family A G protein-coupled receptor-like"/>
    <property type="match status" value="1"/>
</dbReference>
<dbReference type="EMBL" id="BLXT01003778">
    <property type="protein sequence ID" value="GFO06549.1"/>
    <property type="molecule type" value="Genomic_DNA"/>
</dbReference>
<dbReference type="InterPro" id="IPR036445">
    <property type="entry name" value="GPCR_2_extracell_dom_sf"/>
</dbReference>
<feature type="transmembrane region" description="Helical" evidence="12">
    <location>
        <begin position="184"/>
        <end position="208"/>
    </location>
</feature>
<gene>
    <name evidence="15" type="ORF">PoB_003305400</name>
</gene>
<evidence type="ECO:0000256" key="6">
    <source>
        <dbReference type="ARBA" id="ARBA00023040"/>
    </source>
</evidence>
<keyword evidence="3" id="KW-1003">Cell membrane</keyword>
<dbReference type="InterPro" id="IPR017983">
    <property type="entry name" value="GPCR_2_secretin-like_CS"/>
</dbReference>
<dbReference type="PRINTS" id="PR00249">
    <property type="entry name" value="GPCRSECRETIN"/>
</dbReference>
<feature type="domain" description="G-protein coupled receptors family 2 profile 1" evidence="13">
    <location>
        <begin position="13"/>
        <end position="71"/>
    </location>
</feature>
<comment type="similarity">
    <text evidence="2">Belongs to the G-protein coupled receptor 2 family.</text>
</comment>
<dbReference type="PANTHER" id="PTHR45620">
    <property type="entry name" value="PDF RECEPTOR-LIKE PROTEIN-RELATED"/>
    <property type="match status" value="1"/>
</dbReference>
<dbReference type="AlphaFoldDB" id="A0AAV4AJD8"/>
<keyword evidence="4 12" id="KW-0812">Transmembrane</keyword>
<feature type="transmembrane region" description="Helical" evidence="12">
    <location>
        <begin position="122"/>
        <end position="141"/>
    </location>
</feature>
<evidence type="ECO:0000256" key="9">
    <source>
        <dbReference type="ARBA" id="ARBA00023180"/>
    </source>
</evidence>